<proteinExistence type="predicted"/>
<name>A0A2N3NGL5_9PEZI</name>
<dbReference type="STRING" id="41688.A0A2N3NGL5"/>
<dbReference type="Gene3D" id="3.20.20.140">
    <property type="entry name" value="Metal-dependent hydrolases"/>
    <property type="match status" value="1"/>
</dbReference>
<dbReference type="Pfam" id="PF01979">
    <property type="entry name" value="Amidohydro_1"/>
    <property type="match status" value="1"/>
</dbReference>
<dbReference type="CDD" id="cd01299">
    <property type="entry name" value="Met_dep_hydrolase_A"/>
    <property type="match status" value="1"/>
</dbReference>
<comment type="caution">
    <text evidence="2">The sequence shown here is derived from an EMBL/GenBank/DDBJ whole genome shotgun (WGS) entry which is preliminary data.</text>
</comment>
<dbReference type="EMBL" id="NLAX01000006">
    <property type="protein sequence ID" value="PKS11606.1"/>
    <property type="molecule type" value="Genomic_DNA"/>
</dbReference>
<dbReference type="OrthoDB" id="194468at2759"/>
<dbReference type="AlphaFoldDB" id="A0A2N3NGL5"/>
<evidence type="ECO:0000259" key="1">
    <source>
        <dbReference type="Pfam" id="PF01979"/>
    </source>
</evidence>
<dbReference type="SUPFAM" id="SSF51338">
    <property type="entry name" value="Composite domain of metallo-dependent hydrolases"/>
    <property type="match status" value="2"/>
</dbReference>
<keyword evidence="3" id="KW-1185">Reference proteome</keyword>
<accession>A0A2N3NGL5</accession>
<dbReference type="SUPFAM" id="SSF51556">
    <property type="entry name" value="Metallo-dependent hydrolases"/>
    <property type="match status" value="1"/>
</dbReference>
<dbReference type="FunCoup" id="A0A2N3NGL5">
    <property type="interactions" value="9"/>
</dbReference>
<reference evidence="2 3" key="1">
    <citation type="journal article" date="2017" name="G3 (Bethesda)">
        <title>First Draft Genome Sequence of the Pathogenic Fungus Lomentospora prolificans (Formerly Scedosporium prolificans).</title>
        <authorList>
            <person name="Luo R."/>
            <person name="Zimin A."/>
            <person name="Workman R."/>
            <person name="Fan Y."/>
            <person name="Pertea G."/>
            <person name="Grossman N."/>
            <person name="Wear M.P."/>
            <person name="Jia B."/>
            <person name="Miller H."/>
            <person name="Casadevall A."/>
            <person name="Timp W."/>
            <person name="Zhang S.X."/>
            <person name="Salzberg S.L."/>
        </authorList>
    </citation>
    <scope>NUCLEOTIDE SEQUENCE [LARGE SCALE GENOMIC DNA]</scope>
    <source>
        <strain evidence="2 3">JHH-5317</strain>
    </source>
</reference>
<evidence type="ECO:0000313" key="2">
    <source>
        <dbReference type="EMBL" id="PKS11606.1"/>
    </source>
</evidence>
<dbReference type="Proteomes" id="UP000233524">
    <property type="component" value="Unassembled WGS sequence"/>
</dbReference>
<dbReference type="InterPro" id="IPR057744">
    <property type="entry name" value="OTAase-like"/>
</dbReference>
<dbReference type="PANTHER" id="PTHR43135:SF3">
    <property type="entry name" value="ALPHA-D-RIBOSE 1-METHYLPHOSPHONATE 5-TRIPHOSPHATE DIPHOSPHATASE"/>
    <property type="match status" value="1"/>
</dbReference>
<dbReference type="InterPro" id="IPR051781">
    <property type="entry name" value="Metallo-dep_Hydrolase"/>
</dbReference>
<evidence type="ECO:0000313" key="3">
    <source>
        <dbReference type="Proteomes" id="UP000233524"/>
    </source>
</evidence>
<dbReference type="InterPro" id="IPR011059">
    <property type="entry name" value="Metal-dep_hydrolase_composite"/>
</dbReference>
<dbReference type="GO" id="GO:0016810">
    <property type="term" value="F:hydrolase activity, acting on carbon-nitrogen (but not peptide) bonds"/>
    <property type="evidence" value="ECO:0007669"/>
    <property type="project" value="InterPro"/>
</dbReference>
<sequence>MVKLVLQPQLEAQDPVRPQSERIFSNAFGLIFQSDHAKESQPQAAANERNLTIIAAELLIPGVGEPIRDAALVIAGGLVAWVGALHGLPSEYADAPHRRVSVPYLMPGLWDCHVHFDGGSPEGNMSNVGVITEHPAAAGARLAKGCWDALQQGYTSMRDLAGYGCELGRAVEDGSIVGPNIYSSGACISQVGGHGDLFELPAGDVLLNLGVSSITPGHYGTGMSIIADGVEECRRAVRLQIRRGARCIKVMGSGGVGSRDDNLFCAQFSPEELECIVKEAARQNISVGVHVHAKAGIINAVNAGVATVEHVTFADDECLSLIKEKGVVYVATRTIVELLLQTGGKGLTPSVWKKAQLAGAKNRSAYEAAVKAGLTFALGTDLSPGSNHAKELEYAVEAGMSNLEAIQAATANGPLTVGAQAPKTGQLKAGYEADIIGVMENPAVDVKILQNRENIRYVWKGGRLFKGPGVGPWGEHF</sequence>
<protein>
    <recommendedName>
        <fullName evidence="1">Amidohydrolase-related domain-containing protein</fullName>
    </recommendedName>
</protein>
<dbReference type="VEuPathDB" id="FungiDB:jhhlp_001756"/>
<dbReference type="InterPro" id="IPR006680">
    <property type="entry name" value="Amidohydro-rel"/>
</dbReference>
<gene>
    <name evidence="2" type="ORF">jhhlp_001756</name>
</gene>
<dbReference type="PANTHER" id="PTHR43135">
    <property type="entry name" value="ALPHA-D-RIBOSE 1-METHYLPHOSPHONATE 5-TRIPHOSPHATE DIPHOSPHATASE"/>
    <property type="match status" value="1"/>
</dbReference>
<dbReference type="InParanoid" id="A0A2N3NGL5"/>
<dbReference type="InterPro" id="IPR032466">
    <property type="entry name" value="Metal_Hydrolase"/>
</dbReference>
<organism evidence="2 3">
    <name type="scientific">Lomentospora prolificans</name>
    <dbReference type="NCBI Taxonomy" id="41688"/>
    <lineage>
        <taxon>Eukaryota</taxon>
        <taxon>Fungi</taxon>
        <taxon>Dikarya</taxon>
        <taxon>Ascomycota</taxon>
        <taxon>Pezizomycotina</taxon>
        <taxon>Sordariomycetes</taxon>
        <taxon>Hypocreomycetidae</taxon>
        <taxon>Microascales</taxon>
        <taxon>Microascaceae</taxon>
        <taxon>Lomentospora</taxon>
    </lineage>
</organism>
<feature type="domain" description="Amidohydrolase-related" evidence="1">
    <location>
        <begin position="104"/>
        <end position="464"/>
    </location>
</feature>